<sequence>MTEERYSPFTEKLKEDLIGLIRSDTKRKKGAANLAEFEPVLSELLNELWNAGREGDLCVRVKPEWRDFLKTKPPGFVVGKYDGEEWAYFEKTYRSKTELEELLRNEIKSASPLQIDLENAKTILTDLQSESFALKKGQIEAVLACLASSFQIVSGGPGTGKTTVITFILEILNRLKLLPRPEEIALVAPTGRAAQRLTESLRENLTKLSDSETYSHLRGGTVHGLLSYKRRLGDFYYGKERSLPHRLIVIDEVSMIDLDLMLSLFRALPAERTSESKPPFRLLLIGDPNQLPSVEKGAVLSDFLSVFDSKKGSFVSELEESNRQKPGTDGKLSRIVVLSEEILEYSNDNLNLGARIDETFPRTDRIGEDVPYQSEVVWLRGSSAKRPDFLSRDEMTEKLWNDVFYPQISRISSWRIGGESLNDAAFYETFHKEIGRFRCLTVYRKGPRGVEAIQNRLMNHAARDLFRKRDLDEDNVLPIRLAQGLYFSGLPILIVQNDPSRKLFNGDVGIVLRMYDTGELRAVFPIDRRLYPFALDTLPKHEPAFVTTVHKSQGSEYDTILIYLPDALTSEDDRTADRLLNRNVLYTGITRAKKQVILAGDPTSWQFGIETKKERNTGFRI</sequence>
<dbReference type="InterPro" id="IPR027417">
    <property type="entry name" value="P-loop_NTPase"/>
</dbReference>
<keyword evidence="7" id="KW-1185">Reference proteome</keyword>
<dbReference type="InterPro" id="IPR006344">
    <property type="entry name" value="RecD"/>
</dbReference>
<evidence type="ECO:0000256" key="1">
    <source>
        <dbReference type="ARBA" id="ARBA00022741"/>
    </source>
</evidence>
<dbReference type="PANTHER" id="PTHR43788">
    <property type="entry name" value="DNA2/NAM7 HELICASE FAMILY MEMBER"/>
    <property type="match status" value="1"/>
</dbReference>
<evidence type="ECO:0000256" key="3">
    <source>
        <dbReference type="HAMAP-Rule" id="MF_01487"/>
    </source>
</evidence>
<comment type="subunit">
    <text evidence="3">Heterotrimer of RecB, RecC and RecD. All subunits contribute to DNA-binding.</text>
</comment>
<reference evidence="6" key="1">
    <citation type="submission" date="2017-07" db="EMBL/GenBank/DDBJ databases">
        <title>Leptospira spp. isolated from tropical soils.</title>
        <authorList>
            <person name="Thibeaux R."/>
            <person name="Iraola G."/>
            <person name="Ferres I."/>
            <person name="Bierque E."/>
            <person name="Girault D."/>
            <person name="Soupe-Gilbert M.-E."/>
            <person name="Picardeau M."/>
            <person name="Goarant C."/>
        </authorList>
    </citation>
    <scope>NUCLEOTIDE SEQUENCE [LARGE SCALE GENOMIC DNA]</scope>
    <source>
        <strain evidence="6">ATI7-C-A5</strain>
    </source>
</reference>
<evidence type="ECO:0000259" key="4">
    <source>
        <dbReference type="Pfam" id="PF13538"/>
    </source>
</evidence>
<reference evidence="5 7" key="2">
    <citation type="journal article" date="2018" name="Microb. Genom.">
        <title>Deciphering the unexplored Leptospira diversity from soils uncovers genomic evolution to virulence.</title>
        <authorList>
            <person name="Thibeaux R."/>
            <person name="Iraola G."/>
            <person name="Ferres I."/>
            <person name="Bierque E."/>
            <person name="Girault D."/>
            <person name="Soupe-Gilbert M.E."/>
            <person name="Picardeau M."/>
            <person name="Goarant C."/>
        </authorList>
    </citation>
    <scope>NUCLEOTIDE SEQUENCE [LARGE SCALE GENOMIC DNA]</scope>
    <source>
        <strain evidence="5 7">ATI7-C-A5</strain>
    </source>
</reference>
<comment type="miscellaneous">
    <text evidence="3">In the RecBCD complex, RecB has a slow 3'-5' helicase, an exonuclease activity and loads RecA onto ssDNA, RecD has a fast 5'-3' helicase activity, while RecC stimulates the ATPase and processivity of the RecB helicase and contributes to recognition of the Chi site.</text>
</comment>
<comment type="caution">
    <text evidence="6">The sequence shown here is derived from an EMBL/GenBank/DDBJ whole genome shotgun (WGS) entry which is preliminary data.</text>
</comment>
<organism evidence="6">
    <name type="scientific">Leptospira ellisii</name>
    <dbReference type="NCBI Taxonomy" id="2023197"/>
    <lineage>
        <taxon>Bacteria</taxon>
        <taxon>Pseudomonadati</taxon>
        <taxon>Spirochaetota</taxon>
        <taxon>Spirochaetia</taxon>
        <taxon>Leptospirales</taxon>
        <taxon>Leptospiraceae</taxon>
        <taxon>Leptospira</taxon>
    </lineage>
</organism>
<feature type="binding site" evidence="3">
    <location>
        <begin position="155"/>
        <end position="162"/>
    </location>
    <ligand>
        <name>ATP</name>
        <dbReference type="ChEBI" id="CHEBI:30616"/>
    </ligand>
</feature>
<dbReference type="InterPro" id="IPR027785">
    <property type="entry name" value="UvrD-like_helicase_C"/>
</dbReference>
<feature type="domain" description="UvrD-like helicase C-terminal" evidence="4">
    <location>
        <begin position="544"/>
        <end position="598"/>
    </location>
</feature>
<keyword evidence="3" id="KW-0413">Isomerase</keyword>
<comment type="function">
    <text evidence="3">A helicase/nuclease that prepares dsDNA breaks (DSB) for recombinational DNA repair. Binds to DSBs and unwinds DNA via a highly rapid and processive ATP-dependent bidirectional helicase activity. Unwinds dsDNA until it encounters a Chi (crossover hotspot instigator) sequence from the 3' direction. Cuts ssDNA a few nucleotides 3' to the Chi site. The properties and activities of the enzyme are changed at Chi. The Chi-altered holoenzyme produces a long 3'-ssDNA overhang and facilitates RecA-binding to the ssDNA for homologous DNA recombination and repair. Holoenzyme degrades any linearized DNA that is unable to undergo homologous recombination. In the holoenzyme this subunit has ssDNA-dependent ATPase and 5'-3' helicase activity. When added to pre-assembled RecBC greatly stimulates nuclease activity and augments holoenzyme processivity. Negatively regulates the RecA-loading ability of RecBCD.</text>
</comment>
<dbReference type="GO" id="GO:0005524">
    <property type="term" value="F:ATP binding"/>
    <property type="evidence" value="ECO:0007669"/>
    <property type="project" value="UniProtKB-UniRule"/>
</dbReference>
<keyword evidence="3" id="KW-0234">DNA repair</keyword>
<dbReference type="GO" id="GO:0017116">
    <property type="term" value="F:single-stranded DNA helicase activity"/>
    <property type="evidence" value="ECO:0007669"/>
    <property type="project" value="TreeGrafter"/>
</dbReference>
<dbReference type="EMBL" id="NPEF02000016">
    <property type="protein sequence ID" value="MDV6236703.1"/>
    <property type="molecule type" value="Genomic_DNA"/>
</dbReference>
<keyword evidence="1 3" id="KW-0547">Nucleotide-binding</keyword>
<dbReference type="Pfam" id="PF13538">
    <property type="entry name" value="UvrD_C_2"/>
    <property type="match status" value="1"/>
</dbReference>
<keyword evidence="3" id="KW-0269">Exonuclease</keyword>
<dbReference type="Pfam" id="PF13245">
    <property type="entry name" value="AAA_19"/>
    <property type="match status" value="1"/>
</dbReference>
<gene>
    <name evidence="3" type="primary">recD</name>
    <name evidence="5" type="ORF">CH379_013820</name>
    <name evidence="6" type="ORF">CH379_02980</name>
</gene>
<keyword evidence="3" id="KW-0540">Nuclease</keyword>
<dbReference type="EMBL" id="NPEF01000017">
    <property type="protein sequence ID" value="PJZ94390.1"/>
    <property type="molecule type" value="Genomic_DNA"/>
</dbReference>
<keyword evidence="2 3" id="KW-0067">ATP-binding</keyword>
<dbReference type="GO" id="GO:0043139">
    <property type="term" value="F:5'-3' DNA helicase activity"/>
    <property type="evidence" value="ECO:0007669"/>
    <property type="project" value="UniProtKB-UniRule"/>
</dbReference>
<name>A0A2N0BCV6_9LEPT</name>
<dbReference type="GO" id="GO:0008854">
    <property type="term" value="F:exodeoxyribonuclease V activity"/>
    <property type="evidence" value="ECO:0007669"/>
    <property type="project" value="InterPro"/>
</dbReference>
<comment type="similarity">
    <text evidence="3">Belongs to the RecD family.</text>
</comment>
<dbReference type="Proteomes" id="UP000232122">
    <property type="component" value="Unassembled WGS sequence"/>
</dbReference>
<reference evidence="5" key="3">
    <citation type="submission" date="2023-10" db="EMBL/GenBank/DDBJ databases">
        <authorList>
            <person name="Picardeau M."/>
            <person name="Thibeaux R."/>
        </authorList>
    </citation>
    <scope>NUCLEOTIDE SEQUENCE</scope>
    <source>
        <strain evidence="5">ATI7-C-A5</strain>
    </source>
</reference>
<comment type="catalytic activity">
    <reaction evidence="3">
        <text>ATP + H2O = ADP + phosphate + H(+)</text>
        <dbReference type="Rhea" id="RHEA:13065"/>
        <dbReference type="ChEBI" id="CHEBI:15377"/>
        <dbReference type="ChEBI" id="CHEBI:15378"/>
        <dbReference type="ChEBI" id="CHEBI:30616"/>
        <dbReference type="ChEBI" id="CHEBI:43474"/>
        <dbReference type="ChEBI" id="CHEBI:456216"/>
        <dbReference type="EC" id="5.6.2.3"/>
    </reaction>
</comment>
<keyword evidence="3" id="KW-0227">DNA damage</keyword>
<dbReference type="OrthoDB" id="9803432at2"/>
<proteinExistence type="inferred from homology"/>
<dbReference type="HAMAP" id="MF_01487">
    <property type="entry name" value="RecD"/>
    <property type="match status" value="1"/>
</dbReference>
<dbReference type="CDD" id="cd17933">
    <property type="entry name" value="DEXSc_RecD-like"/>
    <property type="match status" value="1"/>
</dbReference>
<dbReference type="RefSeq" id="WP_100764611.1">
    <property type="nucleotide sequence ID" value="NZ_NPEF02000016.1"/>
</dbReference>
<evidence type="ECO:0000313" key="7">
    <source>
        <dbReference type="Proteomes" id="UP000232122"/>
    </source>
</evidence>
<dbReference type="GO" id="GO:0000724">
    <property type="term" value="P:double-strand break repair via homologous recombination"/>
    <property type="evidence" value="ECO:0007669"/>
    <property type="project" value="UniProtKB-UniRule"/>
</dbReference>
<dbReference type="GO" id="GO:0003677">
    <property type="term" value="F:DNA binding"/>
    <property type="evidence" value="ECO:0007669"/>
    <property type="project" value="UniProtKB-UniRule"/>
</dbReference>
<dbReference type="InterPro" id="IPR050534">
    <property type="entry name" value="Coronavir_polyprotein_1ab"/>
</dbReference>
<dbReference type="SUPFAM" id="SSF52540">
    <property type="entry name" value="P-loop containing nucleoside triphosphate hydrolases"/>
    <property type="match status" value="1"/>
</dbReference>
<accession>A0A2N0BCV6</accession>
<keyword evidence="3" id="KW-0347">Helicase</keyword>
<dbReference type="Gene3D" id="3.40.50.300">
    <property type="entry name" value="P-loop containing nucleotide triphosphate hydrolases"/>
    <property type="match status" value="2"/>
</dbReference>
<dbReference type="CDD" id="cd18809">
    <property type="entry name" value="SF1_C_RecD"/>
    <property type="match status" value="1"/>
</dbReference>
<dbReference type="AlphaFoldDB" id="A0A2N0BCV6"/>
<keyword evidence="3" id="KW-0238">DNA-binding</keyword>
<dbReference type="EC" id="5.6.2.3" evidence="3"/>
<keyword evidence="3" id="KW-0378">Hydrolase</keyword>
<protein>
    <recommendedName>
        <fullName evidence="3">RecBCD enzyme subunit RecD</fullName>
        <ecNumber evidence="3">5.6.2.3</ecNumber>
    </recommendedName>
    <alternativeName>
        <fullName evidence="3">DNA 5'-3' helicase subunit RecD</fullName>
    </alternativeName>
    <alternativeName>
        <fullName evidence="3">Exonuclease V subunit RecD</fullName>
        <shortName evidence="3">ExoV subunit RecD</shortName>
    </alternativeName>
    <alternativeName>
        <fullName evidence="3">Helicase/nuclease RecBCD subunit RecD</fullName>
    </alternativeName>
</protein>
<dbReference type="PANTHER" id="PTHR43788:SF6">
    <property type="entry name" value="DNA HELICASE B"/>
    <property type="match status" value="1"/>
</dbReference>
<evidence type="ECO:0000313" key="6">
    <source>
        <dbReference type="EMBL" id="PJZ94390.1"/>
    </source>
</evidence>
<dbReference type="GO" id="GO:0009338">
    <property type="term" value="C:exodeoxyribonuclease V complex"/>
    <property type="evidence" value="ECO:0007669"/>
    <property type="project" value="InterPro"/>
</dbReference>
<evidence type="ECO:0000256" key="2">
    <source>
        <dbReference type="ARBA" id="ARBA00022840"/>
    </source>
</evidence>
<evidence type="ECO:0000313" key="5">
    <source>
        <dbReference type="EMBL" id="MDV6236703.1"/>
    </source>
</evidence>